<dbReference type="AlphaFoldDB" id="Q111R2"/>
<dbReference type="Gene3D" id="2.60.40.420">
    <property type="entry name" value="Cupredoxins - blue copper proteins"/>
    <property type="match status" value="1"/>
</dbReference>
<comment type="cofactor">
    <cofactor evidence="9">
        <name>Cu(2+)</name>
        <dbReference type="ChEBI" id="CHEBI:29036"/>
    </cofactor>
    <text evidence="9">The crystal structure with reduced Cu(1+) has also been determined.</text>
</comment>
<reference evidence="12" key="1">
    <citation type="submission" date="2006-06" db="EMBL/GenBank/DDBJ databases">
        <title>Complete sequence of Trichodesmium erythraeum IMS101.</title>
        <authorList>
            <consortium name="US DOE Joint Genome Institute"/>
            <person name="Copeland A."/>
            <person name="Lucas S."/>
            <person name="Lapidus A."/>
            <person name="Barry K."/>
            <person name="Detter J.C."/>
            <person name="Glavina del Rio T."/>
            <person name="Hammon N."/>
            <person name="Israni S."/>
            <person name="Dalin E."/>
            <person name="Tice H."/>
            <person name="Pitluck S."/>
            <person name="Kiss H."/>
            <person name="Munk A.C."/>
            <person name="Brettin T."/>
            <person name="Bruce D."/>
            <person name="Han C."/>
            <person name="Tapia R."/>
            <person name="Gilna P."/>
            <person name="Schmutz J."/>
            <person name="Larimer F."/>
            <person name="Land M."/>
            <person name="Hauser L."/>
            <person name="Kyrpides N."/>
            <person name="Kim E."/>
            <person name="Richardson P."/>
        </authorList>
    </citation>
    <scope>NUCLEOTIDE SEQUENCE [LARGE SCALE GENOMIC DNA]</scope>
    <source>
        <strain evidence="12">IMS101</strain>
    </source>
</reference>
<keyword evidence="8" id="KW-0472">Membrane</keyword>
<dbReference type="RefSeq" id="WP_011612124.1">
    <property type="nucleotide sequence ID" value="NC_008312.1"/>
</dbReference>
<keyword evidence="4 9" id="KW-0479">Metal-binding</keyword>
<evidence type="ECO:0000256" key="9">
    <source>
        <dbReference type="PIRSR" id="PIRSR602387-1"/>
    </source>
</evidence>
<feature type="binding site" evidence="9">
    <location>
        <position position="118"/>
    </location>
    <ligand>
        <name>Cu cation</name>
        <dbReference type="ChEBI" id="CHEBI:23378"/>
    </ligand>
</feature>
<dbReference type="EMBL" id="CP000393">
    <property type="protein sequence ID" value="ABG51762.1"/>
    <property type="molecule type" value="Genomic_DNA"/>
</dbReference>
<evidence type="ECO:0000256" key="2">
    <source>
        <dbReference type="ARBA" id="ARBA00005338"/>
    </source>
</evidence>
<evidence type="ECO:0000259" key="11">
    <source>
        <dbReference type="Pfam" id="PF00127"/>
    </source>
</evidence>
<dbReference type="InterPro" id="IPR008972">
    <property type="entry name" value="Cupredoxin"/>
</dbReference>
<evidence type="ECO:0000256" key="4">
    <source>
        <dbReference type="ARBA" id="ARBA00022723"/>
    </source>
</evidence>
<keyword evidence="10" id="KW-0732">Signal</keyword>
<dbReference type="GO" id="GO:0009055">
    <property type="term" value="F:electron transfer activity"/>
    <property type="evidence" value="ECO:0007669"/>
    <property type="project" value="InterPro"/>
</dbReference>
<evidence type="ECO:0000256" key="7">
    <source>
        <dbReference type="ARBA" id="ARBA00023078"/>
    </source>
</evidence>
<dbReference type="PANTHER" id="PTHR34192:SF10">
    <property type="entry name" value="PLASTOCYANIN MAJOR ISOFORM, CHLOROPLASTIC-RELATED"/>
    <property type="match status" value="1"/>
</dbReference>
<keyword evidence="6 9" id="KW-0186">Copper</keyword>
<sequence length="133" mass="14031">MSKISSLSKSIAILASVVMLVISSLVFSSPAEAANYKVTMGAGGLQFAPKKVTVQPGDTVTFKNGMLQPHNVIFNPAKSPNADLSKALSHKELAYKTGESFDISIPADATAGDYEFFCTPHRGAGMVGHMIVK</sequence>
<dbReference type="NCBIfam" id="TIGR02656">
    <property type="entry name" value="cyanin_plasto"/>
    <property type="match status" value="1"/>
</dbReference>
<dbReference type="eggNOG" id="COG3794">
    <property type="taxonomic scope" value="Bacteria"/>
</dbReference>
<protein>
    <submittedName>
        <fullName evidence="12">Plastocyanin</fullName>
    </submittedName>
</protein>
<feature type="binding site" evidence="9">
    <location>
        <position position="121"/>
    </location>
    <ligand>
        <name>Cu cation</name>
        <dbReference type="ChEBI" id="CHEBI:23378"/>
    </ligand>
</feature>
<dbReference type="Pfam" id="PF00127">
    <property type="entry name" value="Copper-bind"/>
    <property type="match status" value="1"/>
</dbReference>
<feature type="signal peptide" evidence="10">
    <location>
        <begin position="1"/>
        <end position="33"/>
    </location>
</feature>
<keyword evidence="3" id="KW-0813">Transport</keyword>
<evidence type="ECO:0000256" key="1">
    <source>
        <dbReference type="ARBA" id="ARBA00004170"/>
    </source>
</evidence>
<evidence type="ECO:0000256" key="8">
    <source>
        <dbReference type="ARBA" id="ARBA00023136"/>
    </source>
</evidence>
<evidence type="ECO:0000256" key="6">
    <source>
        <dbReference type="ARBA" id="ARBA00023008"/>
    </source>
</evidence>
<evidence type="ECO:0000256" key="5">
    <source>
        <dbReference type="ARBA" id="ARBA00022982"/>
    </source>
</evidence>
<dbReference type="InterPro" id="IPR028871">
    <property type="entry name" value="BlueCu_1_BS"/>
</dbReference>
<evidence type="ECO:0000256" key="3">
    <source>
        <dbReference type="ARBA" id="ARBA00022448"/>
    </source>
</evidence>
<proteinExistence type="inferred from homology"/>
<accession>Q111R2</accession>
<evidence type="ECO:0000256" key="10">
    <source>
        <dbReference type="SAM" id="SignalP"/>
    </source>
</evidence>
<dbReference type="PRINTS" id="PR00156">
    <property type="entry name" value="COPPERBLUE"/>
</dbReference>
<dbReference type="KEGG" id="ter:Tery_2563"/>
<name>Q111R2_TRIEI</name>
<dbReference type="HOGENOM" id="CLU_084115_0_1_3"/>
<feature type="domain" description="Blue (type 1) copper" evidence="11">
    <location>
        <begin position="35"/>
        <end position="133"/>
    </location>
</feature>
<dbReference type="PANTHER" id="PTHR34192">
    <property type="entry name" value="PLASTOCYANIN MAJOR ISOFORM, CHLOROPLASTIC-RELATED"/>
    <property type="match status" value="1"/>
</dbReference>
<dbReference type="PRINTS" id="PR00157">
    <property type="entry name" value="PLASTOCYANIN"/>
</dbReference>
<feature type="chain" id="PRO_5004179933" evidence="10">
    <location>
        <begin position="34"/>
        <end position="133"/>
    </location>
</feature>
<keyword evidence="7" id="KW-0793">Thylakoid</keyword>
<feature type="binding site" evidence="9">
    <location>
        <position position="126"/>
    </location>
    <ligand>
        <name>Cu cation</name>
        <dbReference type="ChEBI" id="CHEBI:23378"/>
    </ligand>
</feature>
<evidence type="ECO:0000313" key="12">
    <source>
        <dbReference type="EMBL" id="ABG51762.1"/>
    </source>
</evidence>
<dbReference type="GO" id="GO:0016020">
    <property type="term" value="C:membrane"/>
    <property type="evidence" value="ECO:0007669"/>
    <property type="project" value="UniProtKB-SubCell"/>
</dbReference>
<dbReference type="STRING" id="203124.Tery_2563"/>
<dbReference type="PROSITE" id="PS00196">
    <property type="entry name" value="COPPER_BLUE"/>
    <property type="match status" value="1"/>
</dbReference>
<dbReference type="OrthoDB" id="680163at2"/>
<dbReference type="SUPFAM" id="SSF49503">
    <property type="entry name" value="Cupredoxins"/>
    <property type="match status" value="1"/>
</dbReference>
<organism evidence="12">
    <name type="scientific">Trichodesmium erythraeum (strain IMS101)</name>
    <dbReference type="NCBI Taxonomy" id="203124"/>
    <lineage>
        <taxon>Bacteria</taxon>
        <taxon>Bacillati</taxon>
        <taxon>Cyanobacteriota</taxon>
        <taxon>Cyanophyceae</taxon>
        <taxon>Oscillatoriophycideae</taxon>
        <taxon>Oscillatoriales</taxon>
        <taxon>Microcoleaceae</taxon>
        <taxon>Trichodesmium</taxon>
    </lineage>
</organism>
<feature type="binding site" evidence="9">
    <location>
        <position position="70"/>
    </location>
    <ligand>
        <name>Cu cation</name>
        <dbReference type="ChEBI" id="CHEBI:23378"/>
    </ligand>
</feature>
<comment type="subcellular location">
    <subcellularLocation>
        <location evidence="1">Membrane</location>
        <topology evidence="1">Peripheral membrane protein</topology>
    </subcellularLocation>
</comment>
<dbReference type="CDD" id="cd04219">
    <property type="entry name" value="Plastocyanin"/>
    <property type="match status" value="1"/>
</dbReference>
<dbReference type="InterPro" id="IPR001235">
    <property type="entry name" value="Copper_blue_Plastocyanin"/>
</dbReference>
<dbReference type="InterPro" id="IPR000923">
    <property type="entry name" value="BlueCu_1"/>
</dbReference>
<dbReference type="InterPro" id="IPR002387">
    <property type="entry name" value="Plastocyanin"/>
</dbReference>
<keyword evidence="5" id="KW-0249">Electron transport</keyword>
<comment type="similarity">
    <text evidence="2">Belongs to the plastocyanin family.</text>
</comment>
<gene>
    <name evidence="12" type="ordered locus">Tery_2563</name>
</gene>
<dbReference type="GO" id="GO:0005507">
    <property type="term" value="F:copper ion binding"/>
    <property type="evidence" value="ECO:0007669"/>
    <property type="project" value="InterPro"/>
</dbReference>